<proteinExistence type="predicted"/>
<organism evidence="2 3">
    <name type="scientific">Tritrichomonas musculus</name>
    <dbReference type="NCBI Taxonomy" id="1915356"/>
    <lineage>
        <taxon>Eukaryota</taxon>
        <taxon>Metamonada</taxon>
        <taxon>Parabasalia</taxon>
        <taxon>Tritrichomonadida</taxon>
        <taxon>Tritrichomonadidae</taxon>
        <taxon>Tritrichomonas</taxon>
    </lineage>
</organism>
<comment type="caution">
    <text evidence="2">The sequence shown here is derived from an EMBL/GenBank/DDBJ whole genome shotgun (WGS) entry which is preliminary data.</text>
</comment>
<protein>
    <submittedName>
        <fullName evidence="2">Uncharacterized protein</fullName>
    </submittedName>
</protein>
<keyword evidence="3" id="KW-1185">Reference proteome</keyword>
<accession>A0ABR2HXT2</accession>
<evidence type="ECO:0000313" key="3">
    <source>
        <dbReference type="Proteomes" id="UP001470230"/>
    </source>
</evidence>
<sequence>MQRMQQQQQLALLEEAMKSRKEIELLTEETNKLKEKLSIKQDTLNRLQKLCLASASLLSSVDSTSTETEMSSLKCLTKLDQSTAVAPTENEDDEDQMKLIVGKYLNQILAVIVDFSEQNNGNLNLINLVQLEQKLNQLFAFAENKEIIPRVEETQSWKKGVALHKPLFDKIAEINDSKDDDDDE</sequence>
<name>A0ABR2HXT2_9EUKA</name>
<evidence type="ECO:0000313" key="2">
    <source>
        <dbReference type="EMBL" id="KAK8854112.1"/>
    </source>
</evidence>
<gene>
    <name evidence="2" type="ORF">M9Y10_016662</name>
</gene>
<evidence type="ECO:0000256" key="1">
    <source>
        <dbReference type="SAM" id="Coils"/>
    </source>
</evidence>
<dbReference type="EMBL" id="JAPFFF010000021">
    <property type="protein sequence ID" value="KAK8854112.1"/>
    <property type="molecule type" value="Genomic_DNA"/>
</dbReference>
<reference evidence="2 3" key="1">
    <citation type="submission" date="2024-04" db="EMBL/GenBank/DDBJ databases">
        <title>Tritrichomonas musculus Genome.</title>
        <authorList>
            <person name="Alves-Ferreira E."/>
            <person name="Grigg M."/>
            <person name="Lorenzi H."/>
            <person name="Galac M."/>
        </authorList>
    </citation>
    <scope>NUCLEOTIDE SEQUENCE [LARGE SCALE GENOMIC DNA]</scope>
    <source>
        <strain evidence="2 3">EAF2021</strain>
    </source>
</reference>
<dbReference type="Proteomes" id="UP001470230">
    <property type="component" value="Unassembled WGS sequence"/>
</dbReference>
<keyword evidence="1" id="KW-0175">Coiled coil</keyword>
<feature type="coiled-coil region" evidence="1">
    <location>
        <begin position="16"/>
        <end position="50"/>
    </location>
</feature>